<dbReference type="AlphaFoldDB" id="A0A166XY22"/>
<dbReference type="STRING" id="708197.A0A166XY22"/>
<evidence type="ECO:0000256" key="1">
    <source>
        <dbReference type="SAM" id="MobiDB-lite"/>
    </source>
</evidence>
<protein>
    <submittedName>
        <fullName evidence="2">Uncharacterized protein</fullName>
    </submittedName>
</protein>
<evidence type="ECO:0000313" key="2">
    <source>
        <dbReference type="EMBL" id="KZL77070.1"/>
    </source>
</evidence>
<reference evidence="2 3" key="1">
    <citation type="submission" date="2015-06" db="EMBL/GenBank/DDBJ databases">
        <title>Survival trade-offs in plant roots during colonization by closely related pathogenic and mutualistic fungi.</title>
        <authorList>
            <person name="Hacquard S."/>
            <person name="Kracher B."/>
            <person name="Hiruma K."/>
            <person name="Weinman A."/>
            <person name="Muench P."/>
            <person name="Garrido Oter R."/>
            <person name="Ver Loren van Themaat E."/>
            <person name="Dallerey J.-F."/>
            <person name="Damm U."/>
            <person name="Henrissat B."/>
            <person name="Lespinet O."/>
            <person name="Thon M."/>
            <person name="Kemen E."/>
            <person name="McHardy A.C."/>
            <person name="Schulze-Lefert P."/>
            <person name="O'Connell R.J."/>
        </authorList>
    </citation>
    <scope>NUCLEOTIDE SEQUENCE [LARGE SCALE GENOMIC DNA]</scope>
    <source>
        <strain evidence="2 3">0861</strain>
    </source>
</reference>
<proteinExistence type="predicted"/>
<evidence type="ECO:0000313" key="3">
    <source>
        <dbReference type="Proteomes" id="UP000076552"/>
    </source>
</evidence>
<accession>A0A166XY22</accession>
<dbReference type="InterPro" id="IPR036875">
    <property type="entry name" value="Znf_CCHC_sf"/>
</dbReference>
<feature type="region of interest" description="Disordered" evidence="1">
    <location>
        <begin position="547"/>
        <end position="571"/>
    </location>
</feature>
<dbReference type="SUPFAM" id="SSF57756">
    <property type="entry name" value="Retrovirus zinc finger-like domains"/>
    <property type="match status" value="1"/>
</dbReference>
<name>A0A166XY22_9PEZI</name>
<dbReference type="Proteomes" id="UP000076552">
    <property type="component" value="Unassembled WGS sequence"/>
</dbReference>
<dbReference type="GO" id="GO:0003676">
    <property type="term" value="F:nucleic acid binding"/>
    <property type="evidence" value="ECO:0007669"/>
    <property type="project" value="InterPro"/>
</dbReference>
<sequence>MSEADGASDAGHLKNKYGESSGKTEKFCANCRNPGHELANCARVFGRKKKNFYMSGCPMCNKTDHGYSQCNSLPTGGHELIQHHFEWLVRRRQNLPMIRSDFDVWALIIGFPDYNGGYPWSQAFTRQMWFTRNPTICEHQTYRHGKIKTSIVDPSTKTLADIKRRINFEIPDKVDYRYIKNNLLAQGNSRDMHYETLYGAESLSEAQKERLEQATEREKRTLAKVYHAGAISIPELAQESKAFAEAIGDFLLHDNPSGAADFASLVSLKHQAWRRAEEKQTSQPRRKDKPVIASELYGEFSLEPSALTPLKVRKEIWAALCPGRKCVGGFPFEVPVPPAARLQKHVVDEMKNEEKSRSGRKQNMSQPKENHLANYIHPHVSIGVTKRKLPEGGLVHALVLGLVEHAYGLRFSRLGLLQAYDMVVCWASKIDSDGISISLKSAFDGCNKITEGIVAGENRIEEMAELEQQLQRLSPDSSQFDHAVERISEWMERHKTKLTSFPEDWDRRLRKWCEKKHNELGDMGGDLLEQARQQVVEAKTREWKKSKRRIEDTGFDDGIDGARPTKRKRKL</sequence>
<keyword evidence="3" id="KW-1185">Reference proteome</keyword>
<organism evidence="2 3">
    <name type="scientific">Colletotrichum tofieldiae</name>
    <dbReference type="NCBI Taxonomy" id="708197"/>
    <lineage>
        <taxon>Eukaryota</taxon>
        <taxon>Fungi</taxon>
        <taxon>Dikarya</taxon>
        <taxon>Ascomycota</taxon>
        <taxon>Pezizomycotina</taxon>
        <taxon>Sordariomycetes</taxon>
        <taxon>Hypocreomycetidae</taxon>
        <taxon>Glomerellales</taxon>
        <taxon>Glomerellaceae</taxon>
        <taxon>Colletotrichum</taxon>
        <taxon>Colletotrichum spaethianum species complex</taxon>
    </lineage>
</organism>
<feature type="region of interest" description="Disordered" evidence="1">
    <location>
        <begin position="1"/>
        <end position="22"/>
    </location>
</feature>
<gene>
    <name evidence="2" type="ORF">CT0861_04640</name>
</gene>
<dbReference type="EMBL" id="LFIV01000010">
    <property type="protein sequence ID" value="KZL77070.1"/>
    <property type="molecule type" value="Genomic_DNA"/>
</dbReference>
<dbReference type="GO" id="GO:0008270">
    <property type="term" value="F:zinc ion binding"/>
    <property type="evidence" value="ECO:0007669"/>
    <property type="project" value="InterPro"/>
</dbReference>
<comment type="caution">
    <text evidence="2">The sequence shown here is derived from an EMBL/GenBank/DDBJ whole genome shotgun (WGS) entry which is preliminary data.</text>
</comment>